<comment type="caution">
    <text evidence="3">The sequence shown here is derived from an EMBL/GenBank/DDBJ whole genome shotgun (WGS) entry which is preliminary data.</text>
</comment>
<keyword evidence="1" id="KW-1133">Transmembrane helix</keyword>
<feature type="domain" description="VanZ-like" evidence="2">
    <location>
        <begin position="41"/>
        <end position="110"/>
    </location>
</feature>
<keyword evidence="1" id="KW-0472">Membrane</keyword>
<sequence length="131" mass="15089">MQRHILLLYRLLFIAVIVLVIQQSLTPLPAKVFIDSWDKALHIAAWFVVSLTGYLAYGYLSRRRLLLLWVFVFSVVVELGQLCVAGRFFSLFDLVANAIGCLSAWAVISMLERFVPLLWQYRLTGLRQEKT</sequence>
<organism evidence="3 4">
    <name type="scientific">Sinobacterium norvegicum</name>
    <dbReference type="NCBI Taxonomy" id="1641715"/>
    <lineage>
        <taxon>Bacteria</taxon>
        <taxon>Pseudomonadati</taxon>
        <taxon>Pseudomonadota</taxon>
        <taxon>Gammaproteobacteria</taxon>
        <taxon>Cellvibrionales</taxon>
        <taxon>Spongiibacteraceae</taxon>
        <taxon>Sinobacterium</taxon>
    </lineage>
</organism>
<dbReference type="PANTHER" id="PTHR28008:SF1">
    <property type="entry name" value="DOMAIN PROTEIN, PUTATIVE (AFU_ORTHOLOGUE AFUA_3G10980)-RELATED"/>
    <property type="match status" value="1"/>
</dbReference>
<reference evidence="3" key="1">
    <citation type="submission" date="2021-12" db="EMBL/GenBank/DDBJ databases">
        <authorList>
            <person name="Rodrigo-Torres L."/>
            <person name="Arahal R. D."/>
            <person name="Lucena T."/>
        </authorList>
    </citation>
    <scope>NUCLEOTIDE SEQUENCE</scope>
    <source>
        <strain evidence="3">CECT 8267</strain>
    </source>
</reference>
<dbReference type="Pfam" id="PF04892">
    <property type="entry name" value="VanZ"/>
    <property type="match status" value="1"/>
</dbReference>
<evidence type="ECO:0000256" key="1">
    <source>
        <dbReference type="SAM" id="Phobius"/>
    </source>
</evidence>
<evidence type="ECO:0000259" key="2">
    <source>
        <dbReference type="Pfam" id="PF04892"/>
    </source>
</evidence>
<feature type="transmembrane region" description="Helical" evidence="1">
    <location>
        <begin position="40"/>
        <end position="60"/>
    </location>
</feature>
<dbReference type="InterPro" id="IPR006976">
    <property type="entry name" value="VanZ-like"/>
</dbReference>
<dbReference type="NCBIfam" id="NF037970">
    <property type="entry name" value="vanZ_1"/>
    <property type="match status" value="1"/>
</dbReference>
<feature type="transmembrane region" description="Helical" evidence="1">
    <location>
        <begin position="95"/>
        <end position="119"/>
    </location>
</feature>
<feature type="transmembrane region" description="Helical" evidence="1">
    <location>
        <begin position="7"/>
        <end position="25"/>
    </location>
</feature>
<keyword evidence="4" id="KW-1185">Reference proteome</keyword>
<evidence type="ECO:0000313" key="4">
    <source>
        <dbReference type="Proteomes" id="UP000838100"/>
    </source>
</evidence>
<dbReference type="PANTHER" id="PTHR28008">
    <property type="entry name" value="DOMAIN PROTEIN, PUTATIVE (AFU_ORTHOLOGUE AFUA_3G10980)-RELATED"/>
    <property type="match status" value="1"/>
</dbReference>
<proteinExistence type="predicted"/>
<gene>
    <name evidence="3" type="ORF">SIN8267_02806</name>
</gene>
<evidence type="ECO:0000313" key="3">
    <source>
        <dbReference type="EMBL" id="CAH0992673.1"/>
    </source>
</evidence>
<feature type="transmembrane region" description="Helical" evidence="1">
    <location>
        <begin position="67"/>
        <end position="89"/>
    </location>
</feature>
<keyword evidence="1" id="KW-0812">Transmembrane</keyword>
<protein>
    <recommendedName>
        <fullName evidence="2">VanZ-like domain-containing protein</fullName>
    </recommendedName>
</protein>
<dbReference type="RefSeq" id="WP_237445351.1">
    <property type="nucleotide sequence ID" value="NZ_CAKLPX010000003.1"/>
</dbReference>
<dbReference type="EMBL" id="CAKLPX010000003">
    <property type="protein sequence ID" value="CAH0992673.1"/>
    <property type="molecule type" value="Genomic_DNA"/>
</dbReference>
<accession>A0ABM9AIS9</accession>
<dbReference type="Proteomes" id="UP000838100">
    <property type="component" value="Unassembled WGS sequence"/>
</dbReference>
<name>A0ABM9AIS9_9GAMM</name>